<dbReference type="Gene3D" id="3.50.50.60">
    <property type="entry name" value="FAD/NAD(P)-binding domain"/>
    <property type="match status" value="1"/>
</dbReference>
<dbReference type="AlphaFoldDB" id="A0A6C0JA05"/>
<dbReference type="SUPFAM" id="SSF51905">
    <property type="entry name" value="FAD/NAD(P)-binding domain"/>
    <property type="match status" value="1"/>
</dbReference>
<organism evidence="1">
    <name type="scientific">viral metagenome</name>
    <dbReference type="NCBI Taxonomy" id="1070528"/>
    <lineage>
        <taxon>unclassified sequences</taxon>
        <taxon>metagenomes</taxon>
        <taxon>organismal metagenomes</taxon>
    </lineage>
</organism>
<dbReference type="InterPro" id="IPR036188">
    <property type="entry name" value="FAD/NAD-bd_sf"/>
</dbReference>
<dbReference type="InterPro" id="IPR036400">
    <property type="entry name" value="Cyt_B5-like_heme/steroid_sf"/>
</dbReference>
<reference evidence="1" key="1">
    <citation type="journal article" date="2020" name="Nature">
        <title>Giant virus diversity and host interactions through global metagenomics.</title>
        <authorList>
            <person name="Schulz F."/>
            <person name="Roux S."/>
            <person name="Paez-Espino D."/>
            <person name="Jungbluth S."/>
            <person name="Walsh D.A."/>
            <person name="Denef V.J."/>
            <person name="McMahon K.D."/>
            <person name="Konstantinidis K.T."/>
            <person name="Eloe-Fadrosh E.A."/>
            <person name="Kyrpides N.C."/>
            <person name="Woyke T."/>
        </authorList>
    </citation>
    <scope>NUCLEOTIDE SEQUENCE</scope>
    <source>
        <strain evidence="1">GVMAG-M-3300025880-75</strain>
    </source>
</reference>
<name>A0A6C0JA05_9ZZZZ</name>
<dbReference type="Pfam" id="PF13450">
    <property type="entry name" value="NAD_binding_8"/>
    <property type="match status" value="1"/>
</dbReference>
<dbReference type="SUPFAM" id="SSF55856">
    <property type="entry name" value="Cytochrome b5-like heme/steroid binding domain"/>
    <property type="match status" value="1"/>
</dbReference>
<sequence>MNDIVIIGGGISGLYILDELTSKYSNLKIKLLERDPQVGGRISTKYYKNGSVKYETGPWRFHHSHLNLIKLLDKYNLKYFQNSSSDVSAKNSEIYTCKYGDKKTPNGNANFKQSTQTSGLSIRDTSLLNNTCSSKKYESISKIPLVMDSTSKPYDVKNYYKGEYFVVEKGFSELVAQMNAKLQQFIFCNSYVIDVVRSHNHYIITYRRRNGNNYTTYSVKTRYLFLCIPPNFCKEWTIVSKYLLPLIHSVDTIPLHHIYGYSNKLDTLNDNKFYIKNDTELSQVISGDFDNNWFQVSYSSGEDAKFFYRLKQTNPSLFFSTIKKKLAQLNIKIPITKIESFYWEHAIHFWKPAFHFDLNKSMKKSIYPHPVNLPNLFYTGEAFSDIQGWIEGSLSTSNLGLSTFYAVKEQKYIFKPIQLKTNQYVILDGRYLDVKRWKLVHPGSTAAIKNHLTEDVSDLFRQINHTHYSWVVVNSIQTYWIYNNKIGMFAIVK</sequence>
<evidence type="ECO:0000313" key="1">
    <source>
        <dbReference type="EMBL" id="QHU02459.1"/>
    </source>
</evidence>
<dbReference type="Gene3D" id="3.10.120.10">
    <property type="entry name" value="Cytochrome b5-like heme/steroid binding domain"/>
    <property type="match status" value="1"/>
</dbReference>
<proteinExistence type="predicted"/>
<dbReference type="EMBL" id="MN740358">
    <property type="protein sequence ID" value="QHU02459.1"/>
    <property type="molecule type" value="Genomic_DNA"/>
</dbReference>
<accession>A0A6C0JA05</accession>
<protein>
    <submittedName>
        <fullName evidence="1">Uncharacterized protein</fullName>
    </submittedName>
</protein>